<proteinExistence type="predicted"/>
<evidence type="ECO:0008006" key="3">
    <source>
        <dbReference type="Google" id="ProtNLM"/>
    </source>
</evidence>
<evidence type="ECO:0000313" key="2">
    <source>
        <dbReference type="Proteomes" id="UP000291758"/>
    </source>
</evidence>
<keyword evidence="2" id="KW-1185">Reference proteome</keyword>
<dbReference type="AlphaFoldDB" id="A0A4P6ELW8"/>
<dbReference type="KEGG" id="xyl:ET495_04940"/>
<name>A0A4P6ELW8_9MICO</name>
<accession>A0A4P6ELW8</accession>
<gene>
    <name evidence="1" type="ORF">ET495_04940</name>
</gene>
<dbReference type="OrthoDB" id="5184241at2"/>
<evidence type="ECO:0000313" key="1">
    <source>
        <dbReference type="EMBL" id="QAY62713.1"/>
    </source>
</evidence>
<dbReference type="Proteomes" id="UP000291758">
    <property type="component" value="Chromosome"/>
</dbReference>
<reference evidence="1 2" key="1">
    <citation type="submission" date="2019-01" db="EMBL/GenBank/DDBJ databases">
        <title>Genome sequencing of strain 2JSPR-7.</title>
        <authorList>
            <person name="Heo J."/>
            <person name="Kim S.-J."/>
            <person name="Kim J.-S."/>
            <person name="Hong S.-B."/>
            <person name="Kwon S.-W."/>
        </authorList>
    </citation>
    <scope>NUCLEOTIDE SEQUENCE [LARGE SCALE GENOMIC DNA]</scope>
    <source>
        <strain evidence="1 2">2JSPR-7</strain>
    </source>
</reference>
<sequence length="210" mass="21577">MIVLTADQRGSTGARDRVPRALEVLAELAAGRAGVVLPFDRTVGDEVQGLLAATPDGARLAVDLTLALLREDGWSVGLGVGEVDEPLPAASREAAGQAYVLARRAVGRAKGQPGTWGVAVEADDATAAEEVQALLRLVGIVAARRTGPGWQAVDALRSGGSQKAAAAALGITVQAVSQRLRAASWAEEAAARPVVVRLLARLAGATDRPR</sequence>
<dbReference type="EMBL" id="CP035495">
    <property type="protein sequence ID" value="QAY62713.1"/>
    <property type="molecule type" value="Genomic_DNA"/>
</dbReference>
<protein>
    <recommendedName>
        <fullName evidence="3">DNA-binding protein</fullName>
    </recommendedName>
</protein>
<dbReference type="RefSeq" id="WP_129203109.1">
    <property type="nucleotide sequence ID" value="NZ_CP035495.1"/>
</dbReference>
<organism evidence="1 2">
    <name type="scientific">Xylanimonas allomyrinae</name>
    <dbReference type="NCBI Taxonomy" id="2509459"/>
    <lineage>
        <taxon>Bacteria</taxon>
        <taxon>Bacillati</taxon>
        <taxon>Actinomycetota</taxon>
        <taxon>Actinomycetes</taxon>
        <taxon>Micrococcales</taxon>
        <taxon>Promicromonosporaceae</taxon>
        <taxon>Xylanimonas</taxon>
    </lineage>
</organism>